<name>A0A6P4XP79_BRABE</name>
<dbReference type="GO" id="GO:0005634">
    <property type="term" value="C:nucleus"/>
    <property type="evidence" value="ECO:0007669"/>
    <property type="project" value="TreeGrafter"/>
</dbReference>
<dbReference type="SMART" id="SM00726">
    <property type="entry name" value="UIM"/>
    <property type="match status" value="4"/>
</dbReference>
<evidence type="ECO:0000313" key="4">
    <source>
        <dbReference type="Proteomes" id="UP000515135"/>
    </source>
</evidence>
<proteinExistence type="predicted"/>
<sequence>MVLSETSLPLKIYGNVKYSSDALGTGIFKQGCLILQLNSRGKYVLVVQPNLGLRGEMKLEQMALNKSYPRRDGRKKLVVHFNEGGRKVRTAVLEEGDPSEVDHFRDCLAEAQKLEGSKVATPAGRIVSQRAGPPITAQTQVTPSKKRPRDQENQTPNKSLRQAGNIRTPVKHPGQVTPAKGEQTPIRVPTPRPDSKHTTPSRDSSLSRFRREHGGGQSEDTATPRTEAKLRDNTKQNDRTPRKGNSEFLESAKKKFEAGDEKRKSSAFSLSTSFYSNPSPRNYTIPKRPGLLPAPVPRRPRLAENYSGWSDKNKGLVKSQTHPSLQGFSNLGNTCYMNAILQALRGMETFSSDLRNRDVIRTMDDKTLYRNIAVLFQYCNKPTEKQEAGRKQEYLKNVKTAVSSSAHRFSGYLQHDAHEFLSQCLDQLREDIKKVRTARAKDSQDDKESLSDSSDDQGLPCPVSQNFQFEVIHTIRCKNCNDVVTKQEKFHDLSLTLPRKRKDTSPRSLQDLLDQFFLAEDIEYKCGQCGSQESTVSHQFTKLPRVLILHLKRYNYNHAMSENMKMEQPVFLPLYLTLQSHCTEETSPCLPPTIHRSVHLQTERRTDTAGDHRNGGTSANRPYSFKPASKQERGMESSADRNQGNRNIKTESEDRSQGNSNSKSESHLVPEDPEEIEMQRALLLSRELAAAERHRHNSSFSLDNVSEEEQMRRALENSMVDVASEEAPKPQDLTIMSPCVLTPLNKTNNQKPDLDKSKPSSLKPPPEAKLFSIVGEKNVNGTSGENASDMLDFIEGNESETFEIQYMEEPQTVGLCGGNDNPRYASPEQVKRRHHSEGGTTKLGLSNSSKKKRLSSPGSVRAPLARSKGQRTLGKWLKRNCFTVGSGAKESCKEILKDQSNSGGSGGKRRKEEKNMPEEEITDSSQDDEMHSSTQLTEVRRRKEEEEIAVSSQDDETDSSTQLKEVKRRKEEKIMSEEEITISSQDDEANSSTQLEKIQRTKEEKSIPVEDSSEEPQSSTDLEDIAISSELETTSESDAFPQKTVKEPVKSSEDESESEQDDCQEVATQKKDPKKSCTVTVRNGHATDIVSADEVVAEFHRDLAEDSSEEKPESEATNAEAVSLQRQASSSGDNAADPNNNQDLNNNSEADVESESDKENQQPEEEVVGQGSVPAVTLPDWVTEHAQQGDQSYRQKEDEDFRRAMEESLAMQRQQEEKEEEELRKAKELSLQEFENDQFDMSLYEDMEDEEALVEITRSVEEAEAMKKNAETGDLPYSFRLVSVVNHIGKKSSSGHYISDVYDMQKQTWLKWDDAQVDKTTEKFVRENRQTSGYIFFYMNKDCFDDVMAQTQH</sequence>
<feature type="compositionally biased region" description="Basic and acidic residues" evidence="2">
    <location>
        <begin position="629"/>
        <end position="639"/>
    </location>
</feature>
<dbReference type="PROSITE" id="PS50330">
    <property type="entry name" value="UIM"/>
    <property type="match status" value="2"/>
</dbReference>
<gene>
    <name evidence="5" type="primary">LOC109461840</name>
</gene>
<dbReference type="PROSITE" id="PS50235">
    <property type="entry name" value="USP_3"/>
    <property type="match status" value="1"/>
</dbReference>
<dbReference type="SUPFAM" id="SSF54001">
    <property type="entry name" value="Cysteine proteinases"/>
    <property type="match status" value="1"/>
</dbReference>
<keyword evidence="4" id="KW-1185">Reference proteome</keyword>
<feature type="compositionally biased region" description="Low complexity" evidence="2">
    <location>
        <begin position="266"/>
        <end position="276"/>
    </location>
</feature>
<dbReference type="PANTHER" id="PTHR24006">
    <property type="entry name" value="UBIQUITIN CARBOXYL-TERMINAL HYDROLASE"/>
    <property type="match status" value="1"/>
</dbReference>
<dbReference type="PANTHER" id="PTHR24006:SF915">
    <property type="entry name" value="UBIQUITIN CARBOXYL-TERMINAL HYDROLASE-RELATED"/>
    <property type="match status" value="1"/>
</dbReference>
<dbReference type="GeneID" id="109461840"/>
<dbReference type="GO" id="GO:0016579">
    <property type="term" value="P:protein deubiquitination"/>
    <property type="evidence" value="ECO:0007669"/>
    <property type="project" value="InterPro"/>
</dbReference>
<feature type="region of interest" description="Disordered" evidence="2">
    <location>
        <begin position="120"/>
        <end position="297"/>
    </location>
</feature>
<dbReference type="Proteomes" id="UP000515135">
    <property type="component" value="Unplaced"/>
</dbReference>
<feature type="region of interest" description="Disordered" evidence="2">
    <location>
        <begin position="887"/>
        <end position="1199"/>
    </location>
</feature>
<protein>
    <submittedName>
        <fullName evidence="5">Ubiquitin carboxyl-terminal hydrolase 37-like</fullName>
    </submittedName>
</protein>
<dbReference type="KEGG" id="bbel:109461840"/>
<feature type="compositionally biased region" description="Basic and acidic residues" evidence="2">
    <location>
        <begin position="997"/>
        <end position="1008"/>
    </location>
</feature>
<dbReference type="CDD" id="cd02257">
    <property type="entry name" value="Peptidase_C19"/>
    <property type="match status" value="2"/>
</dbReference>
<dbReference type="PROSITE" id="PS00972">
    <property type="entry name" value="USP_1"/>
    <property type="match status" value="1"/>
</dbReference>
<evidence type="ECO:0000256" key="1">
    <source>
        <dbReference type="SAM" id="Coils"/>
    </source>
</evidence>
<dbReference type="InterPro" id="IPR050164">
    <property type="entry name" value="Peptidase_C19"/>
</dbReference>
<dbReference type="InterPro" id="IPR038765">
    <property type="entry name" value="Papain-like_cys_pep_sf"/>
</dbReference>
<feature type="compositionally biased region" description="Acidic residues" evidence="2">
    <location>
        <begin position="918"/>
        <end position="927"/>
    </location>
</feature>
<dbReference type="OrthoDB" id="289038at2759"/>
<evidence type="ECO:0000313" key="5">
    <source>
        <dbReference type="RefSeq" id="XP_019613868.1"/>
    </source>
</evidence>
<dbReference type="Gene3D" id="3.90.70.10">
    <property type="entry name" value="Cysteine proteinases"/>
    <property type="match status" value="2"/>
</dbReference>
<dbReference type="GO" id="GO:0005829">
    <property type="term" value="C:cytosol"/>
    <property type="evidence" value="ECO:0007669"/>
    <property type="project" value="TreeGrafter"/>
</dbReference>
<feature type="coiled-coil region" evidence="1">
    <location>
        <begin position="1201"/>
        <end position="1237"/>
    </location>
</feature>
<dbReference type="InterPro" id="IPR028889">
    <property type="entry name" value="USP"/>
</dbReference>
<evidence type="ECO:0000259" key="3">
    <source>
        <dbReference type="PROSITE" id="PS50235"/>
    </source>
</evidence>
<keyword evidence="1" id="KW-0175">Coiled coil</keyword>
<feature type="compositionally biased region" description="Acidic residues" evidence="2">
    <location>
        <begin position="1054"/>
        <end position="1064"/>
    </location>
</feature>
<feature type="compositionally biased region" description="Low complexity" evidence="2">
    <location>
        <begin position="1133"/>
        <end position="1149"/>
    </location>
</feature>
<feature type="compositionally biased region" description="Basic and acidic residues" evidence="2">
    <location>
        <begin position="226"/>
        <end position="264"/>
    </location>
</feature>
<dbReference type="InterPro" id="IPR001394">
    <property type="entry name" value="Peptidase_C19_UCH"/>
</dbReference>
<dbReference type="RefSeq" id="XP_019613868.1">
    <property type="nucleotide sequence ID" value="XM_019758309.1"/>
</dbReference>
<feature type="compositionally biased region" description="Acidic residues" evidence="2">
    <location>
        <begin position="977"/>
        <end position="989"/>
    </location>
</feature>
<feature type="domain" description="USP" evidence="3">
    <location>
        <begin position="326"/>
        <end position="1341"/>
    </location>
</feature>
<feature type="compositionally biased region" description="Basic and acidic residues" evidence="2">
    <location>
        <begin position="601"/>
        <end position="614"/>
    </location>
</feature>
<feature type="compositionally biased region" description="Basic and acidic residues" evidence="2">
    <location>
        <begin position="1097"/>
        <end position="1114"/>
    </location>
</feature>
<dbReference type="InterPro" id="IPR003903">
    <property type="entry name" value="UIM_dom"/>
</dbReference>
<accession>A0A6P4XP79</accession>
<feature type="compositionally biased region" description="Basic and acidic residues" evidence="2">
    <location>
        <begin position="437"/>
        <end position="450"/>
    </location>
</feature>
<dbReference type="Pfam" id="PF00443">
    <property type="entry name" value="UCH"/>
    <property type="match status" value="2"/>
</dbReference>
<feature type="compositionally biased region" description="Polar residues" evidence="2">
    <location>
        <begin position="153"/>
        <end position="162"/>
    </location>
</feature>
<dbReference type="InterPro" id="IPR018200">
    <property type="entry name" value="USP_CS"/>
</dbReference>
<dbReference type="GO" id="GO:0000082">
    <property type="term" value="P:G1/S transition of mitotic cell cycle"/>
    <property type="evidence" value="ECO:0007669"/>
    <property type="project" value="TreeGrafter"/>
</dbReference>
<feature type="region of interest" description="Disordered" evidence="2">
    <location>
        <begin position="437"/>
        <end position="458"/>
    </location>
</feature>
<dbReference type="GO" id="GO:0004843">
    <property type="term" value="F:cysteine-type deubiquitinase activity"/>
    <property type="evidence" value="ECO:0007669"/>
    <property type="project" value="InterPro"/>
</dbReference>
<reference evidence="5" key="1">
    <citation type="submission" date="2025-08" db="UniProtKB">
        <authorList>
            <consortium name="RefSeq"/>
        </authorList>
    </citation>
    <scope>IDENTIFICATION</scope>
    <source>
        <tissue evidence="5">Gonad</tissue>
    </source>
</reference>
<feature type="compositionally biased region" description="Basic and acidic residues" evidence="2">
    <location>
        <begin position="964"/>
        <end position="976"/>
    </location>
</feature>
<feature type="region of interest" description="Disordered" evidence="2">
    <location>
        <begin position="812"/>
        <end position="871"/>
    </location>
</feature>
<feature type="region of interest" description="Disordered" evidence="2">
    <location>
        <begin position="742"/>
        <end position="766"/>
    </location>
</feature>
<dbReference type="PROSITE" id="PS00973">
    <property type="entry name" value="USP_2"/>
    <property type="match status" value="1"/>
</dbReference>
<feature type="region of interest" description="Disordered" evidence="2">
    <location>
        <begin position="585"/>
        <end position="673"/>
    </location>
</feature>
<evidence type="ECO:0000256" key="2">
    <source>
        <dbReference type="SAM" id="MobiDB-lite"/>
    </source>
</evidence>
<organism evidence="4 5">
    <name type="scientific">Branchiostoma belcheri</name>
    <name type="common">Amphioxus</name>
    <dbReference type="NCBI Taxonomy" id="7741"/>
    <lineage>
        <taxon>Eukaryota</taxon>
        <taxon>Metazoa</taxon>
        <taxon>Chordata</taxon>
        <taxon>Cephalochordata</taxon>
        <taxon>Leptocardii</taxon>
        <taxon>Amphioxiformes</taxon>
        <taxon>Branchiostomatidae</taxon>
        <taxon>Branchiostoma</taxon>
    </lineage>
</organism>
<feature type="compositionally biased region" description="Basic and acidic residues" evidence="2">
    <location>
        <begin position="1044"/>
        <end position="1053"/>
    </location>
</feature>